<evidence type="ECO:0000256" key="1">
    <source>
        <dbReference type="ARBA" id="ARBA00022603"/>
    </source>
</evidence>
<dbReference type="EMBL" id="JAMQJY010000001">
    <property type="protein sequence ID" value="MCM2676416.1"/>
    <property type="molecule type" value="Genomic_DNA"/>
</dbReference>
<dbReference type="PANTHER" id="PTHR10629:SF52">
    <property type="entry name" value="DNA (CYTOSINE-5)-METHYLTRANSFERASE 1"/>
    <property type="match status" value="1"/>
</dbReference>
<keyword evidence="4" id="KW-0680">Restriction system</keyword>
<dbReference type="SUPFAM" id="SSF53335">
    <property type="entry name" value="S-adenosyl-L-methionine-dependent methyltransferases"/>
    <property type="match status" value="1"/>
</dbReference>
<protein>
    <recommendedName>
        <fullName evidence="7">Cytosine-specific methyltransferase</fullName>
        <ecNumber evidence="7">2.1.1.37</ecNumber>
    </recommendedName>
</protein>
<evidence type="ECO:0000313" key="9">
    <source>
        <dbReference type="Proteomes" id="UP001203665"/>
    </source>
</evidence>
<dbReference type="Gene3D" id="3.90.120.10">
    <property type="entry name" value="DNA Methylase, subunit A, domain 2"/>
    <property type="match status" value="1"/>
</dbReference>
<dbReference type="InterPro" id="IPR018117">
    <property type="entry name" value="C5_DNA_meth_AS"/>
</dbReference>
<dbReference type="EC" id="2.1.1.37" evidence="7"/>
<dbReference type="GO" id="GO:0032259">
    <property type="term" value="P:methylation"/>
    <property type="evidence" value="ECO:0007669"/>
    <property type="project" value="UniProtKB-KW"/>
</dbReference>
<proteinExistence type="inferred from homology"/>
<dbReference type="Pfam" id="PF00145">
    <property type="entry name" value="DNA_methylase"/>
    <property type="match status" value="1"/>
</dbReference>
<dbReference type="PRINTS" id="PR00105">
    <property type="entry name" value="C5METTRFRASE"/>
</dbReference>
<evidence type="ECO:0000256" key="4">
    <source>
        <dbReference type="ARBA" id="ARBA00022747"/>
    </source>
</evidence>
<keyword evidence="1 5" id="KW-0489">Methyltransferase</keyword>
<name>A0ABT0XKI4_9BACI</name>
<evidence type="ECO:0000256" key="3">
    <source>
        <dbReference type="ARBA" id="ARBA00022691"/>
    </source>
</evidence>
<evidence type="ECO:0000256" key="2">
    <source>
        <dbReference type="ARBA" id="ARBA00022679"/>
    </source>
</evidence>
<gene>
    <name evidence="8" type="ORF">NDM98_13580</name>
</gene>
<dbReference type="InterPro" id="IPR029063">
    <property type="entry name" value="SAM-dependent_MTases_sf"/>
</dbReference>
<sequence length="414" mass="48130">MSKLNTLELFVGCGGLLDGFEKAKHYNTVASVEWKNYACDTLINRLKKTYQYQDAEKRVLHFDIQRTEELINGWKNDDEYGSHIGLNSVVNNRDIDVIVGGPPCQAYSVAGRIQDKFGMKNDYRNYLFESYLKVVKVYNPKLIVFENVEGMLSAAPDGENIVDKIKRGFNEYGFDIVEDIKEQALLDLTQFGVPQKRKRIILIGLNRKYFGSNMEENQKSLRFFYNEVLNRYKSDKIKTVRDAIGKLPALLPSEEDYKLGSRKYSHFPSETDYTWHRPRYHNRRDIEIFRILAEDINMGNNKYLSTENLKKLYTEKTGKSSNIHKYYVLRWDQPSNTIPAHLKKDGLRHIHPDPNQARSITVREAARLQTFDDSYEFTGSMVQNYEMIGNAVPPEFSKRLASAIYDLFKEKGMI</sequence>
<evidence type="ECO:0000256" key="7">
    <source>
        <dbReference type="RuleBase" id="RU000417"/>
    </source>
</evidence>
<keyword evidence="2 5" id="KW-0808">Transferase</keyword>
<dbReference type="GO" id="GO:0008168">
    <property type="term" value="F:methyltransferase activity"/>
    <property type="evidence" value="ECO:0007669"/>
    <property type="project" value="UniProtKB-KW"/>
</dbReference>
<evidence type="ECO:0000256" key="6">
    <source>
        <dbReference type="RuleBase" id="RU000416"/>
    </source>
</evidence>
<keyword evidence="9" id="KW-1185">Reference proteome</keyword>
<dbReference type="RefSeq" id="WP_251608529.1">
    <property type="nucleotide sequence ID" value="NZ_JAMQJY010000001.1"/>
</dbReference>
<dbReference type="PANTHER" id="PTHR10629">
    <property type="entry name" value="CYTOSINE-SPECIFIC METHYLTRANSFERASE"/>
    <property type="match status" value="1"/>
</dbReference>
<dbReference type="InterPro" id="IPR001525">
    <property type="entry name" value="C5_MeTfrase"/>
</dbReference>
<evidence type="ECO:0000256" key="5">
    <source>
        <dbReference type="PROSITE-ProRule" id="PRU01016"/>
    </source>
</evidence>
<organism evidence="8 9">
    <name type="scientific">Alkalicoccobacillus plakortidis</name>
    <dbReference type="NCBI Taxonomy" id="444060"/>
    <lineage>
        <taxon>Bacteria</taxon>
        <taxon>Bacillati</taxon>
        <taxon>Bacillota</taxon>
        <taxon>Bacilli</taxon>
        <taxon>Bacillales</taxon>
        <taxon>Bacillaceae</taxon>
        <taxon>Alkalicoccobacillus</taxon>
    </lineage>
</organism>
<feature type="active site" evidence="5">
    <location>
        <position position="104"/>
    </location>
</feature>
<reference evidence="8" key="1">
    <citation type="submission" date="2022-06" db="EMBL/GenBank/DDBJ databases">
        <title>Alkalicoccobacillus porphyridii sp. nov., isolated from a marine red alga, Porphyridium purpureum and reclassification of Shouchella plakortidis and Shouchella gibsonii as Alkalicoccobacillus plakortidis comb. nov. and Alkalicoccobacillus gibsonii comb. nov.</title>
        <authorList>
            <person name="Kim K.H."/>
            <person name="Lee J.K."/>
            <person name="Han D.M."/>
            <person name="Baek J.H."/>
            <person name="Jeon C.O."/>
        </authorList>
    </citation>
    <scope>NUCLEOTIDE SEQUENCE</scope>
    <source>
        <strain evidence="8">DSM 19153</strain>
    </source>
</reference>
<comment type="caution">
    <text evidence="8">The sequence shown here is derived from an EMBL/GenBank/DDBJ whole genome shotgun (WGS) entry which is preliminary data.</text>
</comment>
<accession>A0ABT0XKI4</accession>
<keyword evidence="3 5" id="KW-0949">S-adenosyl-L-methionine</keyword>
<dbReference type="Proteomes" id="UP001203665">
    <property type="component" value="Unassembled WGS sequence"/>
</dbReference>
<dbReference type="InterPro" id="IPR050390">
    <property type="entry name" value="C5-Methyltransferase"/>
</dbReference>
<comment type="similarity">
    <text evidence="5 6">Belongs to the class I-like SAM-binding methyltransferase superfamily. C5-methyltransferase family.</text>
</comment>
<dbReference type="PROSITE" id="PS51679">
    <property type="entry name" value="SAM_MT_C5"/>
    <property type="match status" value="1"/>
</dbReference>
<dbReference type="NCBIfam" id="TIGR00675">
    <property type="entry name" value="dcm"/>
    <property type="match status" value="1"/>
</dbReference>
<evidence type="ECO:0000313" key="8">
    <source>
        <dbReference type="EMBL" id="MCM2676416.1"/>
    </source>
</evidence>
<dbReference type="Gene3D" id="3.40.50.150">
    <property type="entry name" value="Vaccinia Virus protein VP39"/>
    <property type="match status" value="1"/>
</dbReference>
<dbReference type="PROSITE" id="PS00094">
    <property type="entry name" value="C5_MTASE_1"/>
    <property type="match status" value="1"/>
</dbReference>
<comment type="catalytic activity">
    <reaction evidence="7">
        <text>a 2'-deoxycytidine in DNA + S-adenosyl-L-methionine = a 5-methyl-2'-deoxycytidine in DNA + S-adenosyl-L-homocysteine + H(+)</text>
        <dbReference type="Rhea" id="RHEA:13681"/>
        <dbReference type="Rhea" id="RHEA-COMP:11369"/>
        <dbReference type="Rhea" id="RHEA-COMP:11370"/>
        <dbReference type="ChEBI" id="CHEBI:15378"/>
        <dbReference type="ChEBI" id="CHEBI:57856"/>
        <dbReference type="ChEBI" id="CHEBI:59789"/>
        <dbReference type="ChEBI" id="CHEBI:85452"/>
        <dbReference type="ChEBI" id="CHEBI:85454"/>
        <dbReference type="EC" id="2.1.1.37"/>
    </reaction>
</comment>